<feature type="domain" description="Hemerythrin-like" evidence="4">
    <location>
        <begin position="14"/>
        <end position="122"/>
    </location>
</feature>
<dbReference type="GO" id="GO:0046872">
    <property type="term" value="F:metal ion binding"/>
    <property type="evidence" value="ECO:0007669"/>
    <property type="project" value="UniProtKB-KW"/>
</dbReference>
<dbReference type="InterPro" id="IPR012827">
    <property type="entry name" value="Hemerythrin_metal-bd"/>
</dbReference>
<dbReference type="InterPro" id="IPR016131">
    <property type="entry name" value="Haemerythrin_Fe_BS"/>
</dbReference>
<keyword evidence="3" id="KW-0408">Iron</keyword>
<name>A0A170PLK4_9ZZZZ</name>
<keyword evidence="2" id="KW-0479">Metal-binding</keyword>
<dbReference type="SUPFAM" id="SSF47188">
    <property type="entry name" value="Hemerythrin-like"/>
    <property type="match status" value="1"/>
</dbReference>
<dbReference type="PROSITE" id="PS00550">
    <property type="entry name" value="HEMERYTHRINS"/>
    <property type="match status" value="1"/>
</dbReference>
<proteinExistence type="inferred from homology"/>
<dbReference type="InterPro" id="IPR035938">
    <property type="entry name" value="Hemerythrin-like_sf"/>
</dbReference>
<evidence type="ECO:0000256" key="1">
    <source>
        <dbReference type="ARBA" id="ARBA00010587"/>
    </source>
</evidence>
<comment type="similarity">
    <text evidence="1">Belongs to the hemerythrin family.</text>
</comment>
<dbReference type="InterPro" id="IPR012312">
    <property type="entry name" value="Hemerythrin-like"/>
</dbReference>
<sequence>MSMILLDYPQLAQDFMNREHETFVNLMIDAEDALLMGRFTVQHFRRLVQHSQEHFAHEEREMLAYHFPAYPMHKQEHERVLATMISLLEGYEDDQNILPLLNYVQEVLPDWFAGHITSMDKVTAEFLARQKISAA</sequence>
<dbReference type="Gene3D" id="1.20.120.50">
    <property type="entry name" value="Hemerythrin-like"/>
    <property type="match status" value="1"/>
</dbReference>
<evidence type="ECO:0000313" key="5">
    <source>
        <dbReference type="EMBL" id="CUS41456.1"/>
    </source>
</evidence>
<evidence type="ECO:0000256" key="2">
    <source>
        <dbReference type="ARBA" id="ARBA00022723"/>
    </source>
</evidence>
<evidence type="ECO:0000256" key="3">
    <source>
        <dbReference type="ARBA" id="ARBA00023004"/>
    </source>
</evidence>
<organism evidence="5">
    <name type="scientific">hydrothermal vent metagenome</name>
    <dbReference type="NCBI Taxonomy" id="652676"/>
    <lineage>
        <taxon>unclassified sequences</taxon>
        <taxon>metagenomes</taxon>
        <taxon>ecological metagenomes</taxon>
    </lineage>
</organism>
<protein>
    <submittedName>
        <fullName evidence="5">Hemerythrin-like metal-binding protein</fullName>
    </submittedName>
</protein>
<dbReference type="PANTHER" id="PTHR37164">
    <property type="entry name" value="BACTERIOHEMERYTHRIN"/>
    <property type="match status" value="1"/>
</dbReference>
<dbReference type="InterPro" id="IPR050669">
    <property type="entry name" value="Hemerythrin"/>
</dbReference>
<dbReference type="EMBL" id="CZQC01000043">
    <property type="protein sequence ID" value="CUS41456.1"/>
    <property type="molecule type" value="Genomic_DNA"/>
</dbReference>
<dbReference type="AlphaFoldDB" id="A0A170PLK4"/>
<dbReference type="Pfam" id="PF01814">
    <property type="entry name" value="Hemerythrin"/>
    <property type="match status" value="1"/>
</dbReference>
<accession>A0A170PLK4</accession>
<dbReference type="CDD" id="cd12107">
    <property type="entry name" value="Hemerythrin"/>
    <property type="match status" value="1"/>
</dbReference>
<evidence type="ECO:0000259" key="4">
    <source>
        <dbReference type="Pfam" id="PF01814"/>
    </source>
</evidence>
<dbReference type="PANTHER" id="PTHR37164:SF1">
    <property type="entry name" value="BACTERIOHEMERYTHRIN"/>
    <property type="match status" value="1"/>
</dbReference>
<gene>
    <name evidence="5" type="ORF">MGWOODY_Tha403</name>
</gene>
<reference evidence="5" key="1">
    <citation type="submission" date="2015-10" db="EMBL/GenBank/DDBJ databases">
        <authorList>
            <person name="Gilbert D.G."/>
        </authorList>
    </citation>
    <scope>NUCLEOTIDE SEQUENCE</scope>
</reference>
<dbReference type="NCBIfam" id="TIGR02481">
    <property type="entry name" value="hemeryth_dom"/>
    <property type="match status" value="1"/>
</dbReference>